<keyword evidence="2" id="KW-1185">Reference proteome</keyword>
<dbReference type="OrthoDB" id="2350845at2759"/>
<feature type="non-terminal residue" evidence="1">
    <location>
        <position position="92"/>
    </location>
</feature>
<evidence type="ECO:0000313" key="2">
    <source>
        <dbReference type="Proteomes" id="UP000789396"/>
    </source>
</evidence>
<proteinExistence type="predicted"/>
<evidence type="ECO:0000313" key="1">
    <source>
        <dbReference type="EMBL" id="CAG8486821.1"/>
    </source>
</evidence>
<name>A0A9N8WEW3_9GLOM</name>
<comment type="caution">
    <text evidence="1">The sequence shown here is derived from an EMBL/GenBank/DDBJ whole genome shotgun (WGS) entry which is preliminary data.</text>
</comment>
<organism evidence="1 2">
    <name type="scientific">Racocetra fulgida</name>
    <dbReference type="NCBI Taxonomy" id="60492"/>
    <lineage>
        <taxon>Eukaryota</taxon>
        <taxon>Fungi</taxon>
        <taxon>Fungi incertae sedis</taxon>
        <taxon>Mucoromycota</taxon>
        <taxon>Glomeromycotina</taxon>
        <taxon>Glomeromycetes</taxon>
        <taxon>Diversisporales</taxon>
        <taxon>Gigasporaceae</taxon>
        <taxon>Racocetra</taxon>
    </lineage>
</organism>
<dbReference type="EMBL" id="CAJVPZ010001210">
    <property type="protein sequence ID" value="CAG8486821.1"/>
    <property type="molecule type" value="Genomic_DNA"/>
</dbReference>
<dbReference type="AlphaFoldDB" id="A0A9N8WEW3"/>
<dbReference type="Proteomes" id="UP000789396">
    <property type="component" value="Unassembled WGS sequence"/>
</dbReference>
<gene>
    <name evidence="1" type="ORF">RFULGI_LOCUS1800</name>
</gene>
<accession>A0A9N8WEW3</accession>
<protein>
    <submittedName>
        <fullName evidence="1">14726_t:CDS:1</fullName>
    </submittedName>
</protein>
<reference evidence="1" key="1">
    <citation type="submission" date="2021-06" db="EMBL/GenBank/DDBJ databases">
        <authorList>
            <person name="Kallberg Y."/>
            <person name="Tangrot J."/>
            <person name="Rosling A."/>
        </authorList>
    </citation>
    <scope>NUCLEOTIDE SEQUENCE</scope>
    <source>
        <strain evidence="1">IN212</strain>
    </source>
</reference>
<sequence>MKIICMVIDHVIHINYLLLKHKTFYNQLVKKIYDYCKEYALDGSIETFSDPKELESNLIHFFSYAKCSDKEEYSVNSVLSAIAAFQPLKGIN</sequence>